<dbReference type="InterPro" id="IPR002347">
    <property type="entry name" value="SDR_fam"/>
</dbReference>
<dbReference type="RefSeq" id="WP_265267636.1">
    <property type="nucleotide sequence ID" value="NZ_JANFAV010000001.1"/>
</dbReference>
<gene>
    <name evidence="4" type="ORF">NEE01_02335</name>
</gene>
<dbReference type="SMART" id="SM00822">
    <property type="entry name" value="PKS_KR"/>
    <property type="match status" value="1"/>
</dbReference>
<comment type="similarity">
    <text evidence="1 2">Belongs to the short-chain dehydrogenases/reductases (SDR) family.</text>
</comment>
<dbReference type="EMBL" id="JANFAV010000001">
    <property type="protein sequence ID" value="MCW6533619.1"/>
    <property type="molecule type" value="Genomic_DNA"/>
</dbReference>
<dbReference type="Gene3D" id="3.40.50.720">
    <property type="entry name" value="NAD(P)-binding Rossmann-like Domain"/>
    <property type="match status" value="1"/>
</dbReference>
<keyword evidence="5" id="KW-1185">Reference proteome</keyword>
<dbReference type="PRINTS" id="PR00081">
    <property type="entry name" value="GDHRDH"/>
</dbReference>
<dbReference type="Proteomes" id="UP001165565">
    <property type="component" value="Unassembled WGS sequence"/>
</dbReference>
<dbReference type="PRINTS" id="PR00080">
    <property type="entry name" value="SDRFAMILY"/>
</dbReference>
<dbReference type="PANTHER" id="PTHR42879:SF2">
    <property type="entry name" value="3-OXOACYL-[ACYL-CARRIER-PROTEIN] REDUCTASE FABG"/>
    <property type="match status" value="1"/>
</dbReference>
<evidence type="ECO:0000256" key="2">
    <source>
        <dbReference type="RuleBase" id="RU000363"/>
    </source>
</evidence>
<dbReference type="FunFam" id="3.40.50.720:FF:000084">
    <property type="entry name" value="Short-chain dehydrogenase reductase"/>
    <property type="match status" value="1"/>
</dbReference>
<dbReference type="InterPro" id="IPR020904">
    <property type="entry name" value="Sc_DH/Rdtase_CS"/>
</dbReference>
<dbReference type="CDD" id="cd05233">
    <property type="entry name" value="SDR_c"/>
    <property type="match status" value="1"/>
</dbReference>
<dbReference type="InterPro" id="IPR057326">
    <property type="entry name" value="KR_dom"/>
</dbReference>
<evidence type="ECO:0000256" key="1">
    <source>
        <dbReference type="ARBA" id="ARBA00006484"/>
    </source>
</evidence>
<accession>A0AA41ZB27</accession>
<dbReference type="AlphaFoldDB" id="A0AA41ZB27"/>
<dbReference type="InterPro" id="IPR036291">
    <property type="entry name" value="NAD(P)-bd_dom_sf"/>
</dbReference>
<feature type="domain" description="Ketoreductase" evidence="3">
    <location>
        <begin position="2"/>
        <end position="165"/>
    </location>
</feature>
<dbReference type="SUPFAM" id="SSF51735">
    <property type="entry name" value="NAD(P)-binding Rossmann-fold domains"/>
    <property type="match status" value="1"/>
</dbReference>
<dbReference type="PROSITE" id="PS00061">
    <property type="entry name" value="ADH_SHORT"/>
    <property type="match status" value="1"/>
</dbReference>
<organism evidence="4 5">
    <name type="scientific">Sphingomonas lycopersici</name>
    <dbReference type="NCBI Taxonomy" id="2951807"/>
    <lineage>
        <taxon>Bacteria</taxon>
        <taxon>Pseudomonadati</taxon>
        <taxon>Pseudomonadota</taxon>
        <taxon>Alphaproteobacteria</taxon>
        <taxon>Sphingomonadales</taxon>
        <taxon>Sphingomonadaceae</taxon>
        <taxon>Sphingomonas</taxon>
    </lineage>
</organism>
<dbReference type="GO" id="GO:0032787">
    <property type="term" value="P:monocarboxylic acid metabolic process"/>
    <property type="evidence" value="ECO:0007669"/>
    <property type="project" value="UniProtKB-ARBA"/>
</dbReference>
<evidence type="ECO:0000313" key="4">
    <source>
        <dbReference type="EMBL" id="MCW6533619.1"/>
    </source>
</evidence>
<comment type="caution">
    <text evidence="4">The sequence shown here is derived from an EMBL/GenBank/DDBJ whole genome shotgun (WGS) entry which is preliminary data.</text>
</comment>
<evidence type="ECO:0000259" key="3">
    <source>
        <dbReference type="SMART" id="SM00822"/>
    </source>
</evidence>
<evidence type="ECO:0000313" key="5">
    <source>
        <dbReference type="Proteomes" id="UP001165565"/>
    </source>
</evidence>
<name>A0AA41ZB27_9SPHN</name>
<proteinExistence type="inferred from homology"/>
<reference evidence="4" key="1">
    <citation type="submission" date="2022-06" db="EMBL/GenBank/DDBJ databases">
        <title>Sphingomonas sp. nov. isolated from rhizosphere soil of tomato.</title>
        <authorList>
            <person name="Dong H."/>
            <person name="Gao R."/>
        </authorList>
    </citation>
    <scope>NUCLEOTIDE SEQUENCE</scope>
    <source>
        <strain evidence="4">MMSM24</strain>
    </source>
</reference>
<dbReference type="PANTHER" id="PTHR42879">
    <property type="entry name" value="3-OXOACYL-(ACYL-CARRIER-PROTEIN) REDUCTASE"/>
    <property type="match status" value="1"/>
</dbReference>
<dbReference type="Pfam" id="PF00106">
    <property type="entry name" value="adh_short"/>
    <property type="match status" value="1"/>
</dbReference>
<sequence>MSHAIVTGGGSGIGLAIAKALVAARHRVTIMGRSEARLHAALVDLPGANAIVCDVADAASVPAAFDAATARHGAAGILVNAAGVARTAPFEASADALWDELWRINVMGAVHTSRAALPAMRKLEAGRIINVASTAALKGYAYVSAYTATKHALLGMTRSLALELAKTAITVNALCPGYTDTDLIRDAVANIVAKTGRSDEQALAAFTTSNPQGRLIEPEEVAATISWLVSPAARSITGQAIVVAGGEIM</sequence>
<protein>
    <submittedName>
        <fullName evidence="4">SDR family oxidoreductase</fullName>
    </submittedName>
</protein>
<dbReference type="InterPro" id="IPR050259">
    <property type="entry name" value="SDR"/>
</dbReference>